<dbReference type="PANTHER" id="PTHR43642">
    <property type="entry name" value="HYBRID SIGNAL TRANSDUCTION HISTIDINE KINASE G"/>
    <property type="match status" value="1"/>
</dbReference>
<dbReference type="CDD" id="cd17580">
    <property type="entry name" value="REC_2_DhkD-like"/>
    <property type="match status" value="1"/>
</dbReference>
<dbReference type="InterPro" id="IPR036890">
    <property type="entry name" value="HATPase_C_sf"/>
</dbReference>
<dbReference type="InterPro" id="IPR003661">
    <property type="entry name" value="HisK_dim/P_dom"/>
</dbReference>
<keyword evidence="5" id="KW-0418">Kinase</keyword>
<dbReference type="CDD" id="cd14014">
    <property type="entry name" value="STKc_PknB_like"/>
    <property type="match status" value="1"/>
</dbReference>
<accession>A0ABW0MKR4</accession>
<dbReference type="SMART" id="SM00448">
    <property type="entry name" value="REC"/>
    <property type="match status" value="1"/>
</dbReference>
<dbReference type="Gene3D" id="3.40.50.300">
    <property type="entry name" value="P-loop containing nucleotide triphosphate hydrolases"/>
    <property type="match status" value="1"/>
</dbReference>
<reference evidence="11" key="1">
    <citation type="journal article" date="2019" name="Int. J. Syst. Evol. Microbiol.">
        <title>The Global Catalogue of Microorganisms (GCM) 10K type strain sequencing project: providing services to taxonomists for standard genome sequencing and annotation.</title>
        <authorList>
            <consortium name="The Broad Institute Genomics Platform"/>
            <consortium name="The Broad Institute Genome Sequencing Center for Infectious Disease"/>
            <person name="Wu L."/>
            <person name="Ma J."/>
        </authorList>
    </citation>
    <scope>NUCLEOTIDE SEQUENCE [LARGE SCALE GENOMIC DNA]</scope>
    <source>
        <strain evidence="11">CCUG 43111</strain>
    </source>
</reference>
<dbReference type="RefSeq" id="WP_379752608.1">
    <property type="nucleotide sequence ID" value="NZ_JBHSMR010000011.1"/>
</dbReference>
<dbReference type="SUPFAM" id="SSF56112">
    <property type="entry name" value="Protein kinase-like (PK-like)"/>
    <property type="match status" value="1"/>
</dbReference>
<gene>
    <name evidence="10" type="ORF">ACFPQ5_06725</name>
</gene>
<comment type="caution">
    <text evidence="10">The sequence shown here is derived from an EMBL/GenBank/DDBJ whole genome shotgun (WGS) entry which is preliminary data.</text>
</comment>
<dbReference type="InterPro" id="IPR029016">
    <property type="entry name" value="GAF-like_dom_sf"/>
</dbReference>
<keyword evidence="4" id="KW-0808">Transferase</keyword>
<dbReference type="InterPro" id="IPR001789">
    <property type="entry name" value="Sig_transdc_resp-reg_receiver"/>
</dbReference>
<dbReference type="SUPFAM" id="SSF52540">
    <property type="entry name" value="P-loop containing nucleoside triphosphate hydrolases"/>
    <property type="match status" value="1"/>
</dbReference>
<organism evidence="10 11">
    <name type="scientific">Massilia suwonensis</name>
    <dbReference type="NCBI Taxonomy" id="648895"/>
    <lineage>
        <taxon>Bacteria</taxon>
        <taxon>Pseudomonadati</taxon>
        <taxon>Pseudomonadota</taxon>
        <taxon>Betaproteobacteria</taxon>
        <taxon>Burkholderiales</taxon>
        <taxon>Oxalobacteraceae</taxon>
        <taxon>Telluria group</taxon>
        <taxon>Massilia</taxon>
    </lineage>
</organism>
<dbReference type="Pfam" id="PF00072">
    <property type="entry name" value="Response_reg"/>
    <property type="match status" value="1"/>
</dbReference>
<dbReference type="CDD" id="cd00075">
    <property type="entry name" value="HATPase"/>
    <property type="match status" value="1"/>
</dbReference>
<dbReference type="InterPro" id="IPR027417">
    <property type="entry name" value="P-loop_NTPase"/>
</dbReference>
<keyword evidence="11" id="KW-1185">Reference proteome</keyword>
<dbReference type="InterPro" id="IPR011006">
    <property type="entry name" value="CheY-like_superfamily"/>
</dbReference>
<dbReference type="Proteomes" id="UP001596101">
    <property type="component" value="Unassembled WGS sequence"/>
</dbReference>
<evidence type="ECO:0000259" key="8">
    <source>
        <dbReference type="PROSITE" id="PS50109"/>
    </source>
</evidence>
<dbReference type="Pfam" id="PF13191">
    <property type="entry name" value="AAA_16"/>
    <property type="match status" value="1"/>
</dbReference>
<dbReference type="InterPro" id="IPR041664">
    <property type="entry name" value="AAA_16"/>
</dbReference>
<protein>
    <recommendedName>
        <fullName evidence="2">histidine kinase</fullName>
        <ecNumber evidence="2">2.7.13.3</ecNumber>
    </recommendedName>
</protein>
<dbReference type="SMART" id="SM00220">
    <property type="entry name" value="S_TKc"/>
    <property type="match status" value="1"/>
</dbReference>
<evidence type="ECO:0000256" key="4">
    <source>
        <dbReference type="ARBA" id="ARBA00022679"/>
    </source>
</evidence>
<dbReference type="InterPro" id="IPR003594">
    <property type="entry name" value="HATPase_dom"/>
</dbReference>
<evidence type="ECO:0000256" key="6">
    <source>
        <dbReference type="PROSITE-ProRule" id="PRU00169"/>
    </source>
</evidence>
<sequence length="2015" mass="217306">MLYRDARSDQVTVIKVNTVPGDSAAAALKHEYEMLHGLALPGIVSARGLVDTGSGIGIAMHDLGGTNLAQAFPAAPLPLALFFEIAVQLAQAVARLHDARIVHRDIHPGNIVWNPETGAATLCDFALARTLPTLAVESPHSNVLEGTLAYMSPEQTGRTGRSVDGRADLYSLGATFYKMLTGSPPFAERDAVALTHSQIARLARPPGELNAQVPPVLSQLVLRLLEKEPTDRYQSAQALAADLREAARQWLQGGTIQSFPLAVHEVPRGLAIPDRLYGRDTELRALNAALARTAAGSRELVLVTGGPGIGKSALVDRLVPAVGDIHGYYAAGKFDQLQRSVPFSALAEALRSLVRQLLTESEAALEGWRERIEEAVAPNGQLLVAIVPELERILGPQPEVPEVGPVEARNRFQLLIARFLRVFAQPGHPFVLFLDDLQWVDAASLQLIVQCASDAASHHLLIVGAYRDGEVGPSHALTLALGTLRDAGCDLHTIHLEPLRANAIAQLAADTFGEDAARLNPLAELLVRKSAGNPFFVRRLLHQMHAQDLVRYDAQAQRWVWNEADIEHAPISDNVLEVMVLAIDRLPPPARRLLETSACIGHRFDLGTLSELTDLSPSALADQLWPAIADGLLVRVQDELSDGAGVPAPLILQFAHDRVQQAAYGRLSSDEKQALHHSIGRRLLDRAGPQVDEKLFEIVDQFKLGEQCVDAAERAALVELNLAAGRKAKESAAYRAAFEYLSVSRRLLGAQGWSERPAIAFAVHRELAESAYLAGEHVTAEEAVETSLEHAPSKAARAELYGLRVLAATVVGDWERALHWGREGLSVFGQEWPLEDLAQAIQDEVGAVMANLGGRDIEGLIDEPDVQDADILASMRLLSLLGAPAYFSGAPVMTFILSRAVNLSLMHGQSPYSAFAYVLYSGTHNALTGQYDVGYAFGKLALALAQRFGNRAEECRTVEVYGVLVHHWKAPLRDGLPLLKEGFRAGIESGELAFAAFNLNSVLINALPAGLPLGALLDEAEVALDFATTQKNRTSVEIALPFRQIARALTGATSGPDSFEDAEFDEARFLADAGSNATALGHYWVTRLQLAYLVGDYAQALQCSREAEERIAAGIVGMIMSAEHVFYTALALAATAASPATERAAILRQLHELQGKLVNWARHCPENFSHKVSLLGAEIARLEGRAADASALYRAAIAEAEGQRFVQDEALAHELRARCLFGEQEAAFAAVHVQLALDRYHRWGATEKVRLLEAEFPQAVRPEAPAPRLATSIDHMALIKASQAISSETTPERLFEQILRVVIEVAGAQRGVLALAAHGTLAIHAQIEADGEVAMSLAEVALEDCAEVPSAILRYVQRTKEFLLLPDAGAAGLFTRDPVVRQRQVRSVLCVPLLKQSSLMGLIYLENNAMAGAFAADLVEVGKVLAAQAVISLENSSLLKRMQQLTGELEERVVDRTRQLTDQIAARDKAEMGLKVAEARQALLLRLSDALRSLTDPDAIRQTAMRLLGEHAGWTRTYYFTVERDADGRYVQAIDSMVSTGPAMPAFGGTYALADFGDAFAGGIARGETVVLADVEAAPDLTPEQRAAYRSIGVAAVVNVPATSDGDTVAGIGAHHTQPHAWTIDEIDLIRDVAARTLIASERARAEAALREADRQKDDFLAMLAHELRNPLASISNASELMARSGAGGARAEALSALLKRQTRQLTRLVDDLLDLSRISRGRITLEKAPVDISELVQQAVETVHGLVQEKGHRLMVTTPAHALYVDGDRTRLVQAISNVIHNAAKYTDRGGEIHVEVFDSEEEAGIRVRDNGTGIPADILPSLFGLFVQSERTLDRSQGGLGIGLSVVKRLIEMHHGSVQAASKGVGQGATFTIRLPRVAAPAAQSGAASLEAGLAPRRILIVDDNVDAADSLAMLLELDGHSVTTVYSAVEAIDAAARLQPDIVFLDIGLPVMDGYEVTRRLRSQPETAALRLVAITGYGQKEDRERALASGFDDHLAKPVTLDLLKALLSAQ</sequence>
<dbReference type="SMART" id="SM00387">
    <property type="entry name" value="HATPase_c"/>
    <property type="match status" value="1"/>
</dbReference>
<evidence type="ECO:0000256" key="5">
    <source>
        <dbReference type="ARBA" id="ARBA00022777"/>
    </source>
</evidence>
<dbReference type="InterPro" id="IPR053159">
    <property type="entry name" value="Hybrid_Histidine_Kinase"/>
</dbReference>
<evidence type="ECO:0000313" key="11">
    <source>
        <dbReference type="Proteomes" id="UP001596101"/>
    </source>
</evidence>
<dbReference type="InterPro" id="IPR005467">
    <property type="entry name" value="His_kinase_dom"/>
</dbReference>
<dbReference type="Pfam" id="PF00512">
    <property type="entry name" value="HisKA"/>
    <property type="match status" value="1"/>
</dbReference>
<feature type="modified residue" description="4-aspartylphosphate" evidence="6">
    <location>
        <position position="1949"/>
    </location>
</feature>
<feature type="domain" description="Response regulatory" evidence="9">
    <location>
        <begin position="1900"/>
        <end position="2015"/>
    </location>
</feature>
<proteinExistence type="predicted"/>
<dbReference type="Pfam" id="PF02518">
    <property type="entry name" value="HATPase_c"/>
    <property type="match status" value="1"/>
</dbReference>
<keyword evidence="3 6" id="KW-0597">Phosphoprotein</keyword>
<feature type="domain" description="Histidine kinase" evidence="8">
    <location>
        <begin position="1663"/>
        <end position="1881"/>
    </location>
</feature>
<evidence type="ECO:0000256" key="2">
    <source>
        <dbReference type="ARBA" id="ARBA00012438"/>
    </source>
</evidence>
<comment type="catalytic activity">
    <reaction evidence="1">
        <text>ATP + protein L-histidine = ADP + protein N-phospho-L-histidine.</text>
        <dbReference type="EC" id="2.7.13.3"/>
    </reaction>
</comment>
<dbReference type="PROSITE" id="PS50109">
    <property type="entry name" value="HIS_KIN"/>
    <property type="match status" value="1"/>
</dbReference>
<dbReference type="SMART" id="SM00065">
    <property type="entry name" value="GAF"/>
    <property type="match status" value="2"/>
</dbReference>
<evidence type="ECO:0000313" key="10">
    <source>
        <dbReference type="EMBL" id="MFC5477872.1"/>
    </source>
</evidence>
<dbReference type="SUPFAM" id="SSF55781">
    <property type="entry name" value="GAF domain-like"/>
    <property type="match status" value="2"/>
</dbReference>
<evidence type="ECO:0000259" key="7">
    <source>
        <dbReference type="PROSITE" id="PS50011"/>
    </source>
</evidence>
<dbReference type="Pfam" id="PF01590">
    <property type="entry name" value="GAF"/>
    <property type="match status" value="2"/>
</dbReference>
<dbReference type="EC" id="2.7.13.3" evidence="2"/>
<dbReference type="InterPro" id="IPR003018">
    <property type="entry name" value="GAF"/>
</dbReference>
<evidence type="ECO:0000256" key="1">
    <source>
        <dbReference type="ARBA" id="ARBA00000085"/>
    </source>
</evidence>
<dbReference type="InterPro" id="IPR004358">
    <property type="entry name" value="Sig_transdc_His_kin-like_C"/>
</dbReference>
<dbReference type="Gene3D" id="1.10.510.10">
    <property type="entry name" value="Transferase(Phosphotransferase) domain 1"/>
    <property type="match status" value="1"/>
</dbReference>
<dbReference type="InterPro" id="IPR000719">
    <property type="entry name" value="Prot_kinase_dom"/>
</dbReference>
<dbReference type="Pfam" id="PF00069">
    <property type="entry name" value="Pkinase"/>
    <property type="match status" value="1"/>
</dbReference>
<dbReference type="PROSITE" id="PS50110">
    <property type="entry name" value="RESPONSE_REGULATORY"/>
    <property type="match status" value="1"/>
</dbReference>
<dbReference type="CDD" id="cd00082">
    <property type="entry name" value="HisKA"/>
    <property type="match status" value="1"/>
</dbReference>
<dbReference type="InterPro" id="IPR011009">
    <property type="entry name" value="Kinase-like_dom_sf"/>
</dbReference>
<dbReference type="SUPFAM" id="SSF52172">
    <property type="entry name" value="CheY-like"/>
    <property type="match status" value="1"/>
</dbReference>
<dbReference type="SUPFAM" id="SSF47384">
    <property type="entry name" value="Homodimeric domain of signal transducing histidine kinase"/>
    <property type="match status" value="1"/>
</dbReference>
<dbReference type="SMART" id="SM00388">
    <property type="entry name" value="HisKA"/>
    <property type="match status" value="1"/>
</dbReference>
<feature type="domain" description="Protein kinase" evidence="7">
    <location>
        <begin position="1"/>
        <end position="251"/>
    </location>
</feature>
<dbReference type="Gene3D" id="1.10.287.130">
    <property type="match status" value="1"/>
</dbReference>
<dbReference type="Gene3D" id="3.30.565.10">
    <property type="entry name" value="Histidine kinase-like ATPase, C-terminal domain"/>
    <property type="match status" value="1"/>
</dbReference>
<evidence type="ECO:0000256" key="3">
    <source>
        <dbReference type="ARBA" id="ARBA00022553"/>
    </source>
</evidence>
<dbReference type="PRINTS" id="PR00344">
    <property type="entry name" value="BCTRLSENSOR"/>
</dbReference>
<dbReference type="InterPro" id="IPR036097">
    <property type="entry name" value="HisK_dim/P_sf"/>
</dbReference>
<dbReference type="Gene3D" id="3.40.50.2300">
    <property type="match status" value="1"/>
</dbReference>
<dbReference type="EMBL" id="JBHSMR010000011">
    <property type="protein sequence ID" value="MFC5477872.1"/>
    <property type="molecule type" value="Genomic_DNA"/>
</dbReference>
<dbReference type="PROSITE" id="PS50011">
    <property type="entry name" value="PROTEIN_KINASE_DOM"/>
    <property type="match status" value="1"/>
</dbReference>
<evidence type="ECO:0000259" key="9">
    <source>
        <dbReference type="PROSITE" id="PS50110"/>
    </source>
</evidence>
<dbReference type="SUPFAM" id="SSF55874">
    <property type="entry name" value="ATPase domain of HSP90 chaperone/DNA topoisomerase II/histidine kinase"/>
    <property type="match status" value="1"/>
</dbReference>
<dbReference type="PANTHER" id="PTHR43642:SF1">
    <property type="entry name" value="HYBRID SIGNAL TRANSDUCTION HISTIDINE KINASE G"/>
    <property type="match status" value="1"/>
</dbReference>
<name>A0ABW0MKR4_9BURK</name>
<dbReference type="Gene3D" id="3.30.450.40">
    <property type="match status" value="2"/>
</dbReference>